<dbReference type="EMBL" id="BQXS01012373">
    <property type="protein sequence ID" value="GKT22124.1"/>
    <property type="molecule type" value="Genomic_DNA"/>
</dbReference>
<feature type="region of interest" description="Disordered" evidence="1">
    <location>
        <begin position="209"/>
        <end position="313"/>
    </location>
</feature>
<feature type="compositionally biased region" description="Polar residues" evidence="1">
    <location>
        <begin position="304"/>
        <end position="313"/>
    </location>
</feature>
<proteinExistence type="predicted"/>
<feature type="compositionally biased region" description="Basic and acidic residues" evidence="1">
    <location>
        <begin position="1"/>
        <end position="13"/>
    </location>
</feature>
<accession>A0ABQ5K1E3</accession>
<protein>
    <submittedName>
        <fullName evidence="2">Uncharacterized protein</fullName>
    </submittedName>
</protein>
<organism evidence="2 3">
    <name type="scientific">Aduncisulcus paluster</name>
    <dbReference type="NCBI Taxonomy" id="2918883"/>
    <lineage>
        <taxon>Eukaryota</taxon>
        <taxon>Metamonada</taxon>
        <taxon>Carpediemonas-like organisms</taxon>
        <taxon>Aduncisulcus</taxon>
    </lineage>
</organism>
<feature type="compositionally biased region" description="Basic and acidic residues" evidence="1">
    <location>
        <begin position="209"/>
        <end position="246"/>
    </location>
</feature>
<reference evidence="2" key="1">
    <citation type="submission" date="2022-03" db="EMBL/GenBank/DDBJ databases">
        <title>Draft genome sequence of Aduncisulcus paluster, a free-living microaerophilic Fornicata.</title>
        <authorList>
            <person name="Yuyama I."/>
            <person name="Kume K."/>
            <person name="Tamura T."/>
            <person name="Inagaki Y."/>
            <person name="Hashimoto T."/>
        </authorList>
    </citation>
    <scope>NUCLEOTIDE SEQUENCE</scope>
    <source>
        <strain evidence="2">NY0171</strain>
    </source>
</reference>
<dbReference type="Proteomes" id="UP001057375">
    <property type="component" value="Unassembled WGS sequence"/>
</dbReference>
<evidence type="ECO:0000256" key="1">
    <source>
        <dbReference type="SAM" id="MobiDB-lite"/>
    </source>
</evidence>
<feature type="compositionally biased region" description="Basic and acidic residues" evidence="1">
    <location>
        <begin position="264"/>
        <end position="273"/>
    </location>
</feature>
<sequence>LNFFEKDHIKELKSSSSSLKHRGKKQHDHSSSSLSYEGRKRGVGYGVGEDKQTEKELVSGWLVVNAGKGSGGVGFGEYLWRNGRKFGWCYDETKLKDAMDRRQRRILEAEICQLEDEKVIQDEIQESKYQFDRMVKESRAGETVLTLPKQHQYSDDISQDDDKYEDAELALGTIPEEFHEHRGQIPSSKSARVPSSTRIIDHEYEKARALTSRDHKDESGHTPIKIKESDATHAFSSEEKEERFSMLDDSENANEFLEGGNSGRFERNGRFYERTGMPVIDAEEEEEESTSDVSSSNDIEIDHSNTTVHYSRK</sequence>
<comment type="caution">
    <text evidence="2">The sequence shown here is derived from an EMBL/GenBank/DDBJ whole genome shotgun (WGS) entry which is preliminary data.</text>
</comment>
<feature type="region of interest" description="Disordered" evidence="1">
    <location>
        <begin position="1"/>
        <end position="46"/>
    </location>
</feature>
<evidence type="ECO:0000313" key="2">
    <source>
        <dbReference type="EMBL" id="GKT22124.1"/>
    </source>
</evidence>
<evidence type="ECO:0000313" key="3">
    <source>
        <dbReference type="Proteomes" id="UP001057375"/>
    </source>
</evidence>
<keyword evidence="3" id="KW-1185">Reference proteome</keyword>
<feature type="non-terminal residue" evidence="2">
    <location>
        <position position="1"/>
    </location>
</feature>
<name>A0ABQ5K1E3_9EUKA</name>
<gene>
    <name evidence="2" type="ORF">ADUPG1_012059</name>
</gene>
<feature type="compositionally biased region" description="Acidic residues" evidence="1">
    <location>
        <begin position="281"/>
        <end position="290"/>
    </location>
</feature>